<feature type="transmembrane region" description="Helical" evidence="1">
    <location>
        <begin position="122"/>
        <end position="142"/>
    </location>
</feature>
<feature type="transmembrane region" description="Helical" evidence="1">
    <location>
        <begin position="476"/>
        <end position="498"/>
    </location>
</feature>
<keyword evidence="3" id="KW-1185">Reference proteome</keyword>
<dbReference type="STRING" id="68775.A0A5C3MBA2"/>
<dbReference type="InterPro" id="IPR021840">
    <property type="entry name" value="DUF3433"/>
</dbReference>
<feature type="transmembrane region" description="Helical" evidence="1">
    <location>
        <begin position="55"/>
        <end position="75"/>
    </location>
</feature>
<dbReference type="AlphaFoldDB" id="A0A5C3MBA2"/>
<keyword evidence="1" id="KW-0812">Transmembrane</keyword>
<gene>
    <name evidence="2" type="ORF">BDQ12DRAFT_355224</name>
</gene>
<sequence length="645" mass="71965">MAEMQSLLPFEPESKPVITTTTIETPGLKDTDSFVSERSTKHATPNWKPWPIHPLYLSSLIAIHVVQLAVLLFLLQQASPLVSTPEYKILTNYNGTLIANTTVIALKPSIFIFSHYNSSAYFGWQFVPIIIAVVMGTLWGTVDAAVRQLEPYYQLSRPEGALGRDTLCQDYLSAWIYLLPFQAVRRQQWGVALSSIIHLLVLSVIPTVHSSIIKIVWPGVRSAIGGRGRIGLVTVNKGMLLAAVSLHGVVAVVAIMLVVVMVRRRTGLVSEPGGLAGLAALTSDSFEVRRLMERLPPCATQKTIDQLLGDRRFWLKHVVVSSSGRASQTAYQVVTTPETGKDDQIVLRNPEKQSRREAQPVSLWGRTMFAVDALLIGPYIAILVAILTDRTWPVTTIKALYTLSTTIVTSFLQMLDRDLRLTQPYYVLSQSKDRFSYTRTRQAFLQDYSYLTPFATIATAIRTGAPLIALNVFAGLLSQIFTIIFPTVMEGIWEIYLINVQEGDFYVYSTSAQSLAILKAFLFPPALTKWCDAGKWFSYFLQAVMFINGILIITKRRKAIMPRKPSTMASSLAYLANSERALALVRGTSLIGSREREQRVKDILGESTFGFGWFTDGYGRWRLGVEREPIKEKYVFGKMSPESSA</sequence>
<feature type="transmembrane region" description="Helical" evidence="1">
    <location>
        <begin position="96"/>
        <end position="116"/>
    </location>
</feature>
<dbReference type="PANTHER" id="PTHR37544">
    <property type="entry name" value="SPRAY-RELATED"/>
    <property type="match status" value="1"/>
</dbReference>
<keyword evidence="1" id="KW-0472">Membrane</keyword>
<evidence type="ECO:0000313" key="2">
    <source>
        <dbReference type="EMBL" id="TFK42177.1"/>
    </source>
</evidence>
<feature type="transmembrane region" description="Helical" evidence="1">
    <location>
        <begin position="399"/>
        <end position="415"/>
    </location>
</feature>
<feature type="transmembrane region" description="Helical" evidence="1">
    <location>
        <begin position="536"/>
        <end position="554"/>
    </location>
</feature>
<reference evidence="2 3" key="1">
    <citation type="journal article" date="2019" name="Nat. Ecol. Evol.">
        <title>Megaphylogeny resolves global patterns of mushroom evolution.</title>
        <authorList>
            <person name="Varga T."/>
            <person name="Krizsan K."/>
            <person name="Foldi C."/>
            <person name="Dima B."/>
            <person name="Sanchez-Garcia M."/>
            <person name="Sanchez-Ramirez S."/>
            <person name="Szollosi G.J."/>
            <person name="Szarkandi J.G."/>
            <person name="Papp V."/>
            <person name="Albert L."/>
            <person name="Andreopoulos W."/>
            <person name="Angelini C."/>
            <person name="Antonin V."/>
            <person name="Barry K.W."/>
            <person name="Bougher N.L."/>
            <person name="Buchanan P."/>
            <person name="Buyck B."/>
            <person name="Bense V."/>
            <person name="Catcheside P."/>
            <person name="Chovatia M."/>
            <person name="Cooper J."/>
            <person name="Damon W."/>
            <person name="Desjardin D."/>
            <person name="Finy P."/>
            <person name="Geml J."/>
            <person name="Haridas S."/>
            <person name="Hughes K."/>
            <person name="Justo A."/>
            <person name="Karasinski D."/>
            <person name="Kautmanova I."/>
            <person name="Kiss B."/>
            <person name="Kocsube S."/>
            <person name="Kotiranta H."/>
            <person name="LaButti K.M."/>
            <person name="Lechner B.E."/>
            <person name="Liimatainen K."/>
            <person name="Lipzen A."/>
            <person name="Lukacs Z."/>
            <person name="Mihaltcheva S."/>
            <person name="Morgado L.N."/>
            <person name="Niskanen T."/>
            <person name="Noordeloos M.E."/>
            <person name="Ohm R.A."/>
            <person name="Ortiz-Santana B."/>
            <person name="Ovrebo C."/>
            <person name="Racz N."/>
            <person name="Riley R."/>
            <person name="Savchenko A."/>
            <person name="Shiryaev A."/>
            <person name="Soop K."/>
            <person name="Spirin V."/>
            <person name="Szebenyi C."/>
            <person name="Tomsovsky M."/>
            <person name="Tulloss R.E."/>
            <person name="Uehling J."/>
            <person name="Grigoriev I.V."/>
            <person name="Vagvolgyi C."/>
            <person name="Papp T."/>
            <person name="Martin F.M."/>
            <person name="Miettinen O."/>
            <person name="Hibbett D.S."/>
            <person name="Nagy L.G."/>
        </authorList>
    </citation>
    <scope>NUCLEOTIDE SEQUENCE [LARGE SCALE GENOMIC DNA]</scope>
    <source>
        <strain evidence="2 3">CBS 166.37</strain>
    </source>
</reference>
<feature type="transmembrane region" description="Helical" evidence="1">
    <location>
        <begin position="239"/>
        <end position="262"/>
    </location>
</feature>
<dbReference type="Proteomes" id="UP000308652">
    <property type="component" value="Unassembled WGS sequence"/>
</dbReference>
<feature type="transmembrane region" description="Helical" evidence="1">
    <location>
        <begin position="363"/>
        <end position="387"/>
    </location>
</feature>
<protein>
    <submittedName>
        <fullName evidence="2">Uncharacterized protein</fullName>
    </submittedName>
</protein>
<dbReference type="EMBL" id="ML213593">
    <property type="protein sequence ID" value="TFK42177.1"/>
    <property type="molecule type" value="Genomic_DNA"/>
</dbReference>
<evidence type="ECO:0000313" key="3">
    <source>
        <dbReference type="Proteomes" id="UP000308652"/>
    </source>
</evidence>
<name>A0A5C3MBA2_9AGAR</name>
<organism evidence="2 3">
    <name type="scientific">Crucibulum laeve</name>
    <dbReference type="NCBI Taxonomy" id="68775"/>
    <lineage>
        <taxon>Eukaryota</taxon>
        <taxon>Fungi</taxon>
        <taxon>Dikarya</taxon>
        <taxon>Basidiomycota</taxon>
        <taxon>Agaricomycotina</taxon>
        <taxon>Agaricomycetes</taxon>
        <taxon>Agaricomycetidae</taxon>
        <taxon>Agaricales</taxon>
        <taxon>Agaricineae</taxon>
        <taxon>Nidulariaceae</taxon>
        <taxon>Crucibulum</taxon>
    </lineage>
</organism>
<accession>A0A5C3MBA2</accession>
<feature type="transmembrane region" description="Helical" evidence="1">
    <location>
        <begin position="189"/>
        <end position="208"/>
    </location>
</feature>
<dbReference type="PANTHER" id="PTHR37544:SF3">
    <property type="entry name" value="SPRAY"/>
    <property type="match status" value="1"/>
</dbReference>
<keyword evidence="1" id="KW-1133">Transmembrane helix</keyword>
<dbReference type="OrthoDB" id="3248909at2759"/>
<evidence type="ECO:0000256" key="1">
    <source>
        <dbReference type="SAM" id="Phobius"/>
    </source>
</evidence>
<dbReference type="Pfam" id="PF11915">
    <property type="entry name" value="DUF3433"/>
    <property type="match status" value="2"/>
</dbReference>
<proteinExistence type="predicted"/>